<name>A0A327L153_9BRAD</name>
<reference evidence="2 3" key="1">
    <citation type="submission" date="2017-07" db="EMBL/GenBank/DDBJ databases">
        <title>Draft Genome Sequences of Select Purple Nonsulfur Bacteria.</title>
        <authorList>
            <person name="Lasarre B."/>
            <person name="Mckinlay J.B."/>
        </authorList>
    </citation>
    <scope>NUCLEOTIDE SEQUENCE [LARGE SCALE GENOMIC DNA]</scope>
    <source>
        <strain evidence="2 3">DSM 5909</strain>
    </source>
</reference>
<accession>A0A327L153</accession>
<comment type="caution">
    <text evidence="2">The sequence shown here is derived from an EMBL/GenBank/DDBJ whole genome shotgun (WGS) entry which is preliminary data.</text>
</comment>
<protein>
    <submittedName>
        <fullName evidence="2">Uncharacterized protein</fullName>
    </submittedName>
</protein>
<dbReference type="Proteomes" id="UP000249130">
    <property type="component" value="Unassembled WGS sequence"/>
</dbReference>
<evidence type="ECO:0000256" key="1">
    <source>
        <dbReference type="SAM" id="MobiDB-lite"/>
    </source>
</evidence>
<dbReference type="EMBL" id="NPEX01000036">
    <property type="protein sequence ID" value="RAI44689.1"/>
    <property type="molecule type" value="Genomic_DNA"/>
</dbReference>
<keyword evidence="3" id="KW-1185">Reference proteome</keyword>
<dbReference type="AlphaFoldDB" id="A0A327L153"/>
<gene>
    <name evidence="2" type="ORF">CH341_07685</name>
</gene>
<dbReference type="RefSeq" id="WP_111418451.1">
    <property type="nucleotide sequence ID" value="NZ_NPEX01000036.1"/>
</dbReference>
<evidence type="ECO:0000313" key="3">
    <source>
        <dbReference type="Proteomes" id="UP000249130"/>
    </source>
</evidence>
<proteinExistence type="predicted"/>
<organism evidence="2 3">
    <name type="scientific">Rhodoplanes roseus</name>
    <dbReference type="NCBI Taxonomy" id="29409"/>
    <lineage>
        <taxon>Bacteria</taxon>
        <taxon>Pseudomonadati</taxon>
        <taxon>Pseudomonadota</taxon>
        <taxon>Alphaproteobacteria</taxon>
        <taxon>Hyphomicrobiales</taxon>
        <taxon>Nitrobacteraceae</taxon>
        <taxon>Rhodoplanes</taxon>
    </lineage>
</organism>
<evidence type="ECO:0000313" key="2">
    <source>
        <dbReference type="EMBL" id="RAI44689.1"/>
    </source>
</evidence>
<sequence length="59" mass="6362">MIRPPGFYWARVDIDGAGPAEEPTVVEVDGDGDVSTIGRDEPLDPNRVEWIGLAVSPRA</sequence>
<feature type="region of interest" description="Disordered" evidence="1">
    <location>
        <begin position="20"/>
        <end position="41"/>
    </location>
</feature>
<dbReference type="OrthoDB" id="9960455at2"/>